<keyword evidence="2" id="KW-0479">Metal-binding</keyword>
<keyword evidence="4" id="KW-0904">Protein phosphatase</keyword>
<evidence type="ECO:0000313" key="10">
    <source>
        <dbReference type="EMBL" id="KAK8878140.1"/>
    </source>
</evidence>
<dbReference type="Proteomes" id="UP001470230">
    <property type="component" value="Unassembled WGS sequence"/>
</dbReference>
<dbReference type="PANTHER" id="PTHR11668">
    <property type="entry name" value="SERINE/THREONINE PROTEIN PHOSPHATASE"/>
    <property type="match status" value="1"/>
</dbReference>
<comment type="similarity">
    <text evidence="8">Belongs to the PPP phosphatase family.</text>
</comment>
<feature type="domain" description="Serine/threonine specific protein phosphatases" evidence="9">
    <location>
        <begin position="135"/>
        <end position="140"/>
    </location>
</feature>
<comment type="caution">
    <text evidence="10">The sequence shown here is derived from an EMBL/GenBank/DDBJ whole genome shotgun (WGS) entry which is preliminary data.</text>
</comment>
<dbReference type="InterPro" id="IPR006186">
    <property type="entry name" value="Ser/Thr-sp_prot-phosphatase"/>
</dbReference>
<dbReference type="PANTHER" id="PTHR11668:SF300">
    <property type="entry name" value="SERINE_THREONINE-PROTEIN PHOSPHATASE"/>
    <property type="match status" value="1"/>
</dbReference>
<evidence type="ECO:0000259" key="9">
    <source>
        <dbReference type="PROSITE" id="PS00125"/>
    </source>
</evidence>
<organism evidence="10 11">
    <name type="scientific">Tritrichomonas musculus</name>
    <dbReference type="NCBI Taxonomy" id="1915356"/>
    <lineage>
        <taxon>Eukaryota</taxon>
        <taxon>Metamonada</taxon>
        <taxon>Parabasalia</taxon>
        <taxon>Tritrichomonadida</taxon>
        <taxon>Tritrichomonadidae</taxon>
        <taxon>Tritrichomonas</taxon>
    </lineage>
</organism>
<evidence type="ECO:0000256" key="5">
    <source>
        <dbReference type="ARBA" id="ARBA00023211"/>
    </source>
</evidence>
<comment type="catalytic activity">
    <reaction evidence="6">
        <text>O-phospho-L-seryl-[protein] + H2O = L-seryl-[protein] + phosphate</text>
        <dbReference type="Rhea" id="RHEA:20629"/>
        <dbReference type="Rhea" id="RHEA-COMP:9863"/>
        <dbReference type="Rhea" id="RHEA-COMP:11604"/>
        <dbReference type="ChEBI" id="CHEBI:15377"/>
        <dbReference type="ChEBI" id="CHEBI:29999"/>
        <dbReference type="ChEBI" id="CHEBI:43474"/>
        <dbReference type="ChEBI" id="CHEBI:83421"/>
        <dbReference type="EC" id="3.1.3.16"/>
    </reaction>
</comment>
<sequence length="327" mass="37184">MSADPNIIDKAKSIIIKLKNLKNLDASKSVIDQDNVLSICEEAMKLIKKDPILLRLEAPVNVIGDIHGQLTDLMKFLYDEHDKSEKDEIDFLSDENERTKYLFLGDYVDRGPSSVEVFTFLLCFKILHTKRIYLLRGNHETQRISTLYGLKDEISVKYHNPTIYDKFIEVFNYLPLAAIITDRIFCVHGGISKNLVDVKSIELLDRPLDVSNKSEEEKDFVQDLLWADPSPDASGYTPSERGASFTFGCDAADKFLALNNYELICRAHQVVDNGYDFPFFPKQNVITIFSAPNYCNEFNNKGAMLVIDPVLSCSFKIVDPDNPNYNS</sequence>
<dbReference type="SMART" id="SM00156">
    <property type="entry name" value="PP2Ac"/>
    <property type="match status" value="1"/>
</dbReference>
<accession>A0ABR2JM92</accession>
<evidence type="ECO:0000256" key="1">
    <source>
        <dbReference type="ARBA" id="ARBA00001936"/>
    </source>
</evidence>
<keyword evidence="11" id="KW-1185">Reference proteome</keyword>
<name>A0ABR2JM92_9EUKA</name>
<dbReference type="PRINTS" id="PR00114">
    <property type="entry name" value="STPHPHTASE"/>
</dbReference>
<dbReference type="SUPFAM" id="SSF56300">
    <property type="entry name" value="Metallo-dependent phosphatases"/>
    <property type="match status" value="1"/>
</dbReference>
<comment type="catalytic activity">
    <reaction evidence="7 8">
        <text>O-phospho-L-threonyl-[protein] + H2O = L-threonyl-[protein] + phosphate</text>
        <dbReference type="Rhea" id="RHEA:47004"/>
        <dbReference type="Rhea" id="RHEA-COMP:11060"/>
        <dbReference type="Rhea" id="RHEA-COMP:11605"/>
        <dbReference type="ChEBI" id="CHEBI:15377"/>
        <dbReference type="ChEBI" id="CHEBI:30013"/>
        <dbReference type="ChEBI" id="CHEBI:43474"/>
        <dbReference type="ChEBI" id="CHEBI:61977"/>
        <dbReference type="EC" id="3.1.3.16"/>
    </reaction>
</comment>
<dbReference type="Pfam" id="PF00149">
    <property type="entry name" value="Metallophos"/>
    <property type="match status" value="1"/>
</dbReference>
<dbReference type="PROSITE" id="PS00125">
    <property type="entry name" value="SER_THR_PHOSPHATASE"/>
    <property type="match status" value="1"/>
</dbReference>
<dbReference type="Gene3D" id="3.60.21.10">
    <property type="match status" value="1"/>
</dbReference>
<dbReference type="InterPro" id="IPR050341">
    <property type="entry name" value="PP1_catalytic_subunit"/>
</dbReference>
<gene>
    <name evidence="10" type="ORF">M9Y10_004904</name>
</gene>
<dbReference type="InterPro" id="IPR004843">
    <property type="entry name" value="Calcineurin-like_PHP"/>
</dbReference>
<evidence type="ECO:0000313" key="11">
    <source>
        <dbReference type="Proteomes" id="UP001470230"/>
    </source>
</evidence>
<evidence type="ECO:0000256" key="2">
    <source>
        <dbReference type="ARBA" id="ARBA00022723"/>
    </source>
</evidence>
<evidence type="ECO:0000256" key="7">
    <source>
        <dbReference type="ARBA" id="ARBA00048336"/>
    </source>
</evidence>
<dbReference type="InterPro" id="IPR029052">
    <property type="entry name" value="Metallo-depent_PP-like"/>
</dbReference>
<reference evidence="10 11" key="1">
    <citation type="submission" date="2024-04" db="EMBL/GenBank/DDBJ databases">
        <title>Tritrichomonas musculus Genome.</title>
        <authorList>
            <person name="Alves-Ferreira E."/>
            <person name="Grigg M."/>
            <person name="Lorenzi H."/>
            <person name="Galac M."/>
        </authorList>
    </citation>
    <scope>NUCLEOTIDE SEQUENCE [LARGE SCALE GENOMIC DNA]</scope>
    <source>
        <strain evidence="10 11">EAF2021</strain>
    </source>
</reference>
<keyword evidence="3 8" id="KW-0378">Hydrolase</keyword>
<keyword evidence="5" id="KW-0464">Manganese</keyword>
<dbReference type="EC" id="3.1.3.16" evidence="8"/>
<comment type="cofactor">
    <cofactor evidence="1">
        <name>Mn(2+)</name>
        <dbReference type="ChEBI" id="CHEBI:29035"/>
    </cofactor>
</comment>
<evidence type="ECO:0000256" key="4">
    <source>
        <dbReference type="ARBA" id="ARBA00022912"/>
    </source>
</evidence>
<proteinExistence type="inferred from homology"/>
<evidence type="ECO:0000256" key="8">
    <source>
        <dbReference type="RuleBase" id="RU004273"/>
    </source>
</evidence>
<evidence type="ECO:0000256" key="3">
    <source>
        <dbReference type="ARBA" id="ARBA00022801"/>
    </source>
</evidence>
<dbReference type="EMBL" id="JAPFFF010000011">
    <property type="protein sequence ID" value="KAK8878140.1"/>
    <property type="molecule type" value="Genomic_DNA"/>
</dbReference>
<protein>
    <recommendedName>
        <fullName evidence="8">Serine/threonine-protein phosphatase</fullName>
        <ecNumber evidence="8">3.1.3.16</ecNumber>
    </recommendedName>
</protein>
<evidence type="ECO:0000256" key="6">
    <source>
        <dbReference type="ARBA" id="ARBA00047761"/>
    </source>
</evidence>